<dbReference type="PRINTS" id="PR01415">
    <property type="entry name" value="ANKYRIN"/>
</dbReference>
<feature type="repeat" description="ANK" evidence="3">
    <location>
        <begin position="186"/>
        <end position="218"/>
    </location>
</feature>
<feature type="repeat" description="ANK" evidence="3">
    <location>
        <begin position="219"/>
        <end position="251"/>
    </location>
</feature>
<evidence type="ECO:0000313" key="6">
    <source>
        <dbReference type="EMBL" id="CAD8736860.1"/>
    </source>
</evidence>
<dbReference type="Pfam" id="PF12796">
    <property type="entry name" value="Ank_2"/>
    <property type="match status" value="2"/>
</dbReference>
<accession>A0A6T8HP08</accession>
<evidence type="ECO:0000256" key="4">
    <source>
        <dbReference type="SAM" id="MobiDB-lite"/>
    </source>
</evidence>
<feature type="region of interest" description="Disordered" evidence="4">
    <location>
        <begin position="399"/>
        <end position="442"/>
    </location>
</feature>
<dbReference type="InterPro" id="IPR050663">
    <property type="entry name" value="Ankyrin-SOCS_Box"/>
</dbReference>
<dbReference type="PROSITE" id="PS50088">
    <property type="entry name" value="ANK_REPEAT"/>
    <property type="match status" value="4"/>
</dbReference>
<dbReference type="Gene3D" id="1.25.40.20">
    <property type="entry name" value="Ankyrin repeat-containing domain"/>
    <property type="match status" value="2"/>
</dbReference>
<name>A0A6T8HP08_HEMAN</name>
<feature type="compositionally biased region" description="Low complexity" evidence="4">
    <location>
        <begin position="359"/>
        <end position="371"/>
    </location>
</feature>
<protein>
    <submittedName>
        <fullName evidence="6">Uncharacterized protein</fullName>
    </submittedName>
</protein>
<feature type="region of interest" description="Disordered" evidence="4">
    <location>
        <begin position="293"/>
        <end position="338"/>
    </location>
</feature>
<feature type="repeat" description="ANK" evidence="3">
    <location>
        <begin position="147"/>
        <end position="179"/>
    </location>
</feature>
<dbReference type="PANTHER" id="PTHR24193:SF121">
    <property type="entry name" value="ADA2A-CONTAINING COMPLEX COMPONENT 3, ISOFORM D"/>
    <property type="match status" value="1"/>
</dbReference>
<proteinExistence type="predicted"/>
<gene>
    <name evidence="6" type="ORF">HAND1043_LOCUS3352</name>
</gene>
<feature type="compositionally biased region" description="Low complexity" evidence="4">
    <location>
        <begin position="302"/>
        <end position="325"/>
    </location>
</feature>
<dbReference type="PANTHER" id="PTHR24193">
    <property type="entry name" value="ANKYRIN REPEAT PROTEIN"/>
    <property type="match status" value="1"/>
</dbReference>
<evidence type="ECO:0000256" key="5">
    <source>
        <dbReference type="SAM" id="SignalP"/>
    </source>
</evidence>
<dbReference type="AlphaFoldDB" id="A0A6T8HP08"/>
<feature type="chain" id="PRO_5030159764" evidence="5">
    <location>
        <begin position="18"/>
        <end position="470"/>
    </location>
</feature>
<dbReference type="GO" id="GO:0045944">
    <property type="term" value="P:positive regulation of transcription by RNA polymerase II"/>
    <property type="evidence" value="ECO:0007669"/>
    <property type="project" value="TreeGrafter"/>
</dbReference>
<evidence type="ECO:0000256" key="1">
    <source>
        <dbReference type="ARBA" id="ARBA00022737"/>
    </source>
</evidence>
<dbReference type="EMBL" id="HBFK01005578">
    <property type="protein sequence ID" value="CAD8736860.1"/>
    <property type="molecule type" value="Transcribed_RNA"/>
</dbReference>
<dbReference type="PROSITE" id="PS50297">
    <property type="entry name" value="ANK_REP_REGION"/>
    <property type="match status" value="4"/>
</dbReference>
<feature type="compositionally biased region" description="Acidic residues" evidence="4">
    <location>
        <begin position="456"/>
        <end position="470"/>
    </location>
</feature>
<organism evidence="6">
    <name type="scientific">Hemiselmis andersenii</name>
    <name type="common">Cryptophyte alga</name>
    <dbReference type="NCBI Taxonomy" id="464988"/>
    <lineage>
        <taxon>Eukaryota</taxon>
        <taxon>Cryptophyceae</taxon>
        <taxon>Cryptomonadales</taxon>
        <taxon>Hemiselmidaceae</taxon>
        <taxon>Hemiselmis</taxon>
    </lineage>
</organism>
<feature type="signal peptide" evidence="5">
    <location>
        <begin position="1"/>
        <end position="17"/>
    </location>
</feature>
<dbReference type="InterPro" id="IPR036770">
    <property type="entry name" value="Ankyrin_rpt-contain_sf"/>
</dbReference>
<keyword evidence="5" id="KW-0732">Signal</keyword>
<feature type="repeat" description="ANK" evidence="3">
    <location>
        <begin position="114"/>
        <end position="146"/>
    </location>
</feature>
<dbReference type="SMART" id="SM00248">
    <property type="entry name" value="ANK"/>
    <property type="match status" value="4"/>
</dbReference>
<feature type="compositionally biased region" description="Basic and acidic residues" evidence="4">
    <location>
        <begin position="399"/>
        <end position="410"/>
    </location>
</feature>
<sequence>MQLWPWLQLVVAAAVAATQPSRHSAVALFPSAAGFGRAVSAVDGGWARSSASSCCLELRGGGNTLGVDGEAITEEQAGEELIKAATSGDVHGLEPAGIEYLIQAGAPVNYQDMWRRTPLHYAAREGHVTAVVRLVELGADQAAEDFLARTPLHMAARKGHVAAMEALAKLGSDLNHPDKNPWPNNGGRTPLHWACYKGHADVAAKLCQLGADMEVADLMKRTPLHWAARRGNADCVQVLLFMGANVHAVDCKALKPLNLANSKESTPETQALLHAATIRGNLPNALPEFAVRPIPQPVPRSAPKGAKKATTPPRKAPTPAAARPAGQGGARGGREAVPSLQEAISEVKTASAAKLPSSAAAASAGRPPLASTTAVGAKPGGEGLDEAVARAREGFADRKIDDGGWDDDGRNVPTGGSLDTLADDFGEKGKSYTLKTDGVDDDGTRFVREGAREWDDGMGEEEGSDDVQIA</sequence>
<keyword evidence="1" id="KW-0677">Repeat</keyword>
<dbReference type="SUPFAM" id="SSF48403">
    <property type="entry name" value="Ankyrin repeat"/>
    <property type="match status" value="1"/>
</dbReference>
<evidence type="ECO:0000256" key="2">
    <source>
        <dbReference type="ARBA" id="ARBA00023043"/>
    </source>
</evidence>
<feature type="region of interest" description="Disordered" evidence="4">
    <location>
        <begin position="359"/>
        <end position="382"/>
    </location>
</feature>
<feature type="region of interest" description="Disordered" evidence="4">
    <location>
        <begin position="451"/>
        <end position="470"/>
    </location>
</feature>
<keyword evidence="2 3" id="KW-0040">ANK repeat</keyword>
<dbReference type="GO" id="GO:0005634">
    <property type="term" value="C:nucleus"/>
    <property type="evidence" value="ECO:0007669"/>
    <property type="project" value="TreeGrafter"/>
</dbReference>
<reference evidence="6" key="1">
    <citation type="submission" date="2021-01" db="EMBL/GenBank/DDBJ databases">
        <authorList>
            <person name="Corre E."/>
            <person name="Pelletier E."/>
            <person name="Niang G."/>
            <person name="Scheremetjew M."/>
            <person name="Finn R."/>
            <person name="Kale V."/>
            <person name="Holt S."/>
            <person name="Cochrane G."/>
            <person name="Meng A."/>
            <person name="Brown T."/>
            <person name="Cohen L."/>
        </authorList>
    </citation>
    <scope>NUCLEOTIDE SEQUENCE</scope>
    <source>
        <strain evidence="6">CCMP441</strain>
    </source>
</reference>
<evidence type="ECO:0000256" key="3">
    <source>
        <dbReference type="PROSITE-ProRule" id="PRU00023"/>
    </source>
</evidence>
<dbReference type="InterPro" id="IPR002110">
    <property type="entry name" value="Ankyrin_rpt"/>
</dbReference>
<dbReference type="GO" id="GO:0000976">
    <property type="term" value="F:transcription cis-regulatory region binding"/>
    <property type="evidence" value="ECO:0007669"/>
    <property type="project" value="TreeGrafter"/>
</dbReference>